<name>A0A418XM22_9PSED</name>
<comment type="caution">
    <text evidence="1">The sequence shown here is derived from an EMBL/GenBank/DDBJ whole genome shotgun (WGS) entry which is preliminary data.</text>
</comment>
<accession>A0A418XM22</accession>
<evidence type="ECO:0000313" key="1">
    <source>
        <dbReference type="EMBL" id="RJG13520.1"/>
    </source>
</evidence>
<evidence type="ECO:0000313" key="2">
    <source>
        <dbReference type="Proteomes" id="UP000284021"/>
    </source>
</evidence>
<proteinExistence type="predicted"/>
<reference evidence="1 2" key="1">
    <citation type="submission" date="2018-09" db="EMBL/GenBank/DDBJ databases">
        <authorList>
            <person name="Zhu H."/>
        </authorList>
    </citation>
    <scope>NUCLEOTIDE SEQUENCE [LARGE SCALE GENOMIC DNA]</scope>
    <source>
        <strain evidence="1 2">K1S02-6</strain>
    </source>
</reference>
<dbReference type="RefSeq" id="WP_119954075.1">
    <property type="nucleotide sequence ID" value="NZ_QYUR01000002.1"/>
</dbReference>
<dbReference type="AlphaFoldDB" id="A0A418XM22"/>
<gene>
    <name evidence="1" type="ORF">D3879_09835</name>
</gene>
<dbReference type="EMBL" id="QYUR01000002">
    <property type="protein sequence ID" value="RJG13520.1"/>
    <property type="molecule type" value="Genomic_DNA"/>
</dbReference>
<protein>
    <submittedName>
        <fullName evidence="1">Uncharacterized protein</fullName>
    </submittedName>
</protein>
<dbReference type="Proteomes" id="UP000284021">
    <property type="component" value="Unassembled WGS sequence"/>
</dbReference>
<keyword evidence="2" id="KW-1185">Reference proteome</keyword>
<organism evidence="1 2">
    <name type="scientific">Pseudomonas cavernicola</name>
    <dbReference type="NCBI Taxonomy" id="2320866"/>
    <lineage>
        <taxon>Bacteria</taxon>
        <taxon>Pseudomonadati</taxon>
        <taxon>Pseudomonadota</taxon>
        <taxon>Gammaproteobacteria</taxon>
        <taxon>Pseudomonadales</taxon>
        <taxon>Pseudomonadaceae</taxon>
        <taxon>Pseudomonas</taxon>
    </lineage>
</organism>
<dbReference type="OrthoDB" id="6891789at2"/>
<sequence>MSHEPHDPTGHSPDSSPLAPHEQALLQHYRAHDPHEPSAALDARILAAAAAAMPAADAQRVPQPGVMARLHGWLFGDSQRTRWSVAFASLATLGLGVGLTLRTFERSPEHYDIAPVPMQAPVPAMEAVQSYALPQPAEQKRSVQLPMSETPPALVAPMAEAQLPMAEERVISKSVASPGGRLADSAAKAEAPMAAVAPVQPLQQLSEDLQSALQQIIQLRGSGKQKLASEQLAALQRRYPGLDLQAELERLQAAKAENSSGSR</sequence>